<keyword evidence="6" id="KW-0156">Chromatin regulator</keyword>
<evidence type="ECO:0000256" key="5">
    <source>
        <dbReference type="ARBA" id="ARBA00022763"/>
    </source>
</evidence>
<evidence type="ECO:0000256" key="11">
    <source>
        <dbReference type="SAM" id="MobiDB-lite"/>
    </source>
</evidence>
<dbReference type="AlphaFoldDB" id="A0A8B9T920"/>
<dbReference type="PANTHER" id="PTHR15932:SF2">
    <property type="entry name" value="BRCA1-A COMPLEX SUBUNIT RAP80"/>
    <property type="match status" value="1"/>
</dbReference>
<evidence type="ECO:0000256" key="6">
    <source>
        <dbReference type="ARBA" id="ARBA00022853"/>
    </source>
</evidence>
<dbReference type="GO" id="GO:0045739">
    <property type="term" value="P:positive regulation of DNA repair"/>
    <property type="evidence" value="ECO:0007669"/>
    <property type="project" value="TreeGrafter"/>
</dbReference>
<dbReference type="PROSITE" id="PS50330">
    <property type="entry name" value="UIM"/>
    <property type="match status" value="1"/>
</dbReference>
<sequence>MPRRRKPAEGPDSRGQDGEEEEEEKRGPANAKKKRSFVDAFIIISDSDGEESKEESGLQTKRTKQQLDRTKLAAKRKIAQMTEEEQFALALKMSEQEARQVNCQEEEEEELLRKAIAESLTASQVLSAEDARGDGEPMRAAQSISVLTPLGSRRSPDIATENSAEEEISVCPETQPSPLEAAEPEREELCSSSKDSPMQASEDENAGRALAEGSPTAADRVSCPLCDKGFPAAEIELHAMYCNGVVGEEPAEDSPVLTRRQREARSKAAGGDSGPAASDTDKCEKCYLCKSLVPLLQYQRHVDSCLQAARQAQGTRRLRSAKVVGRHERGLLSMLELSESKSAGGDAGTPLAGLGSQHSPPVLPAHAEEEEEENEEAGDSASSLLRLPLGTSAVPPAPGCSLDLAPRSAHPSGSQQQPRACRRRRHKF</sequence>
<comment type="subcellular location">
    <subcellularLocation>
        <location evidence="1">Nucleus</location>
    </subcellularLocation>
</comment>
<dbReference type="InterPro" id="IPR040714">
    <property type="entry name" value="RAP80_UIM"/>
</dbReference>
<reference evidence="13" key="1">
    <citation type="submission" date="2019-08" db="EMBL/GenBank/DDBJ databases">
        <title>Three high-quality genomes provides insights into domestication of ducks.</title>
        <authorList>
            <person name="Hou Z.C."/>
            <person name="Zhu F."/>
            <person name="Yin Z.T."/>
            <person name="Zhang F."/>
        </authorList>
    </citation>
    <scope>NUCLEOTIDE SEQUENCE [LARGE SCALE GENOMIC DNA]</scope>
</reference>
<evidence type="ECO:0000256" key="1">
    <source>
        <dbReference type="ARBA" id="ARBA00004123"/>
    </source>
</evidence>
<evidence type="ECO:0000259" key="12">
    <source>
        <dbReference type="Pfam" id="PF18282"/>
    </source>
</evidence>
<feature type="region of interest" description="Disordered" evidence="11">
    <location>
        <begin position="248"/>
        <end position="280"/>
    </location>
</feature>
<evidence type="ECO:0000256" key="2">
    <source>
        <dbReference type="ARBA" id="ARBA00006465"/>
    </source>
</evidence>
<dbReference type="InterPro" id="IPR003903">
    <property type="entry name" value="UIM_dom"/>
</dbReference>
<reference evidence="13" key="2">
    <citation type="submission" date="2025-08" db="UniProtKB">
        <authorList>
            <consortium name="Ensembl"/>
        </authorList>
    </citation>
    <scope>IDENTIFICATION</scope>
</reference>
<feature type="compositionally biased region" description="Polar residues" evidence="11">
    <location>
        <begin position="190"/>
        <end position="199"/>
    </location>
</feature>
<dbReference type="InterPro" id="IPR038868">
    <property type="entry name" value="RAP80"/>
</dbReference>
<keyword evidence="8" id="KW-0539">Nucleus</keyword>
<keyword evidence="7" id="KW-0234">DNA repair</keyword>
<proteinExistence type="inferred from homology"/>
<feature type="region of interest" description="Disordered" evidence="11">
    <location>
        <begin position="1"/>
        <end position="68"/>
    </location>
</feature>
<organism evidence="13 14">
    <name type="scientific">Anas platyrhynchos</name>
    <name type="common">Mallard</name>
    <name type="synonym">Anas boschas</name>
    <dbReference type="NCBI Taxonomy" id="8839"/>
    <lineage>
        <taxon>Eukaryota</taxon>
        <taxon>Metazoa</taxon>
        <taxon>Chordata</taxon>
        <taxon>Craniata</taxon>
        <taxon>Vertebrata</taxon>
        <taxon>Euteleostomi</taxon>
        <taxon>Archelosauria</taxon>
        <taxon>Archosauria</taxon>
        <taxon>Dinosauria</taxon>
        <taxon>Saurischia</taxon>
        <taxon>Theropoda</taxon>
        <taxon>Coelurosauria</taxon>
        <taxon>Aves</taxon>
        <taxon>Neognathae</taxon>
        <taxon>Galloanserae</taxon>
        <taxon>Anseriformes</taxon>
        <taxon>Anatidae</taxon>
        <taxon>Anatinae</taxon>
        <taxon>Anas</taxon>
    </lineage>
</organism>
<feature type="compositionally biased region" description="Low complexity" evidence="11">
    <location>
        <begin position="267"/>
        <end position="278"/>
    </location>
</feature>
<name>A0A8B9T920_ANAPL</name>
<dbReference type="GO" id="GO:0070531">
    <property type="term" value="C:BRCA1-A complex"/>
    <property type="evidence" value="ECO:0007669"/>
    <property type="project" value="InterPro"/>
</dbReference>
<feature type="region of interest" description="Disordered" evidence="11">
    <location>
        <begin position="341"/>
        <end position="428"/>
    </location>
</feature>
<evidence type="ECO:0000256" key="4">
    <source>
        <dbReference type="ARBA" id="ARBA00022737"/>
    </source>
</evidence>
<feature type="region of interest" description="Disordered" evidence="11">
    <location>
        <begin position="128"/>
        <end position="214"/>
    </location>
</feature>
<dbReference type="PANTHER" id="PTHR15932">
    <property type="entry name" value="UBIQUITIN INTERACTION MOTIF-CONTAINING PROTEIN 1"/>
    <property type="match status" value="1"/>
</dbReference>
<evidence type="ECO:0000256" key="3">
    <source>
        <dbReference type="ARBA" id="ARBA00021660"/>
    </source>
</evidence>
<gene>
    <name evidence="13" type="primary">UIMC1</name>
</gene>
<evidence type="ECO:0000313" key="13">
    <source>
        <dbReference type="Ensembl" id="ENSAPLP00020017290.1"/>
    </source>
</evidence>
<dbReference type="SMART" id="SM00726">
    <property type="entry name" value="UIM"/>
    <property type="match status" value="2"/>
</dbReference>
<dbReference type="GO" id="GO:0042393">
    <property type="term" value="F:histone binding"/>
    <property type="evidence" value="ECO:0007669"/>
    <property type="project" value="TreeGrafter"/>
</dbReference>
<dbReference type="Proteomes" id="UP000694400">
    <property type="component" value="Chromosome 14"/>
</dbReference>
<dbReference type="Ensembl" id="ENSAPLT00020018672.1">
    <property type="protein sequence ID" value="ENSAPLP00020017290.1"/>
    <property type="gene ID" value="ENSAPLG00020012383.1"/>
</dbReference>
<evidence type="ECO:0000256" key="8">
    <source>
        <dbReference type="ARBA" id="ARBA00023242"/>
    </source>
</evidence>
<dbReference type="GO" id="GO:0070530">
    <property type="term" value="F:K63-linked polyubiquitin modification-dependent protein binding"/>
    <property type="evidence" value="ECO:0007669"/>
    <property type="project" value="InterPro"/>
</dbReference>
<keyword evidence="4" id="KW-0677">Repeat</keyword>
<protein>
    <recommendedName>
        <fullName evidence="3">BRCA1-A complex subunit RAP80</fullName>
    </recommendedName>
    <alternativeName>
        <fullName evidence="10">Receptor-associated protein 80</fullName>
    </alternativeName>
    <alternativeName>
        <fullName evidence="9">Ubiquitin interaction motif-containing protein 1</fullName>
    </alternativeName>
</protein>
<evidence type="ECO:0000256" key="10">
    <source>
        <dbReference type="ARBA" id="ARBA00031558"/>
    </source>
</evidence>
<keyword evidence="5" id="KW-0227">DNA damage</keyword>
<feature type="compositionally biased region" description="Basic and acidic residues" evidence="11">
    <location>
        <begin position="7"/>
        <end position="17"/>
    </location>
</feature>
<accession>A0A8B9T920</accession>
<feature type="compositionally biased region" description="Acidic residues" evidence="11">
    <location>
        <begin position="368"/>
        <end position="378"/>
    </location>
</feature>
<reference evidence="13" key="3">
    <citation type="submission" date="2025-09" db="UniProtKB">
        <authorList>
            <consortium name="Ensembl"/>
        </authorList>
    </citation>
    <scope>IDENTIFICATION</scope>
</reference>
<dbReference type="Gene3D" id="6.10.250.1800">
    <property type="match status" value="1"/>
</dbReference>
<dbReference type="GO" id="GO:0006302">
    <property type="term" value="P:double-strand break repair"/>
    <property type="evidence" value="ECO:0007669"/>
    <property type="project" value="InterPro"/>
</dbReference>
<comment type="similarity">
    <text evidence="2">Belongs to the RAP80 family.</text>
</comment>
<evidence type="ECO:0000256" key="9">
    <source>
        <dbReference type="ARBA" id="ARBA00029973"/>
    </source>
</evidence>
<feature type="domain" description="RAP80 N-terminal" evidence="12">
    <location>
        <begin position="74"/>
        <end position="125"/>
    </location>
</feature>
<evidence type="ECO:0000313" key="14">
    <source>
        <dbReference type="Proteomes" id="UP000694400"/>
    </source>
</evidence>
<dbReference type="Pfam" id="PF18282">
    <property type="entry name" value="RAP80_UIM"/>
    <property type="match status" value="1"/>
</dbReference>
<dbReference type="GO" id="GO:0006325">
    <property type="term" value="P:chromatin organization"/>
    <property type="evidence" value="ECO:0007669"/>
    <property type="project" value="UniProtKB-KW"/>
</dbReference>
<evidence type="ECO:0000256" key="7">
    <source>
        <dbReference type="ARBA" id="ARBA00023204"/>
    </source>
</evidence>